<dbReference type="Proteomes" id="UP001303946">
    <property type="component" value="Chromosome"/>
</dbReference>
<protein>
    <submittedName>
        <fullName evidence="1">Uncharacterized protein</fullName>
    </submittedName>
</protein>
<sequence>MLSLRIDQFEFDDPGSEEALEIDISRKSKFPHPDVSSFVGATVGVKAASELPEPKPFYLVQARSQVSEYVKRFANIELPLHSDWPTYALENESWDETHLVICGVEVFIRYQWSTSA</sequence>
<reference evidence="1 2" key="1">
    <citation type="submission" date="2023-10" db="EMBL/GenBank/DDBJ databases">
        <title>Bacteria for the degradation of biodegradable plastic PBAT(Polybutylene adipate terephthalate).</title>
        <authorList>
            <person name="Weon H.-Y."/>
            <person name="Yeon J."/>
        </authorList>
    </citation>
    <scope>NUCLEOTIDE SEQUENCE [LARGE SCALE GENOMIC DNA]</scope>
    <source>
        <strain evidence="1 2">SBD 7-3</strain>
    </source>
</reference>
<proteinExistence type="predicted"/>
<evidence type="ECO:0000313" key="1">
    <source>
        <dbReference type="EMBL" id="WOB06919.1"/>
    </source>
</evidence>
<accession>A0ABZ0CPL6</accession>
<dbReference type="RefSeq" id="WP_316699566.1">
    <property type="nucleotide sequence ID" value="NZ_CP136336.1"/>
</dbReference>
<keyword evidence="2" id="KW-1185">Reference proteome</keyword>
<name>A0ABZ0CPL6_9BURK</name>
<organism evidence="1 2">
    <name type="scientific">Piscinibacter gummiphilus</name>
    <dbReference type="NCBI Taxonomy" id="946333"/>
    <lineage>
        <taxon>Bacteria</taxon>
        <taxon>Pseudomonadati</taxon>
        <taxon>Pseudomonadota</taxon>
        <taxon>Betaproteobacteria</taxon>
        <taxon>Burkholderiales</taxon>
        <taxon>Sphaerotilaceae</taxon>
        <taxon>Piscinibacter</taxon>
    </lineage>
</organism>
<evidence type="ECO:0000313" key="2">
    <source>
        <dbReference type="Proteomes" id="UP001303946"/>
    </source>
</evidence>
<gene>
    <name evidence="1" type="ORF">RXV79_18575</name>
</gene>
<dbReference type="EMBL" id="CP136336">
    <property type="protein sequence ID" value="WOB06919.1"/>
    <property type="molecule type" value="Genomic_DNA"/>
</dbReference>